<feature type="transmembrane region" description="Helical" evidence="1">
    <location>
        <begin position="267"/>
        <end position="287"/>
    </location>
</feature>
<accession>V7HVZ7</accession>
<reference evidence="3 4" key="1">
    <citation type="journal article" date="2014" name="Genome Announc.">
        <title>The Genome of the Predominant Equine Lactobacillus Species, Lactobacillus equi, Is Reflective of Its Lifestyle Adaptations to an Herbivorous Host.</title>
        <authorList>
            <person name="O'Donnell M.M."/>
            <person name="Harris H.M."/>
            <person name="O'Toole P.W."/>
            <person name="Ross R.P."/>
        </authorList>
    </citation>
    <scope>NUCLEOTIDE SEQUENCE [LARGE SCALE GENOMIC DNA]</scope>
    <source>
        <strain evidence="3 4">DPC 6820</strain>
    </source>
</reference>
<sequence>MVFKKKFLIVVAAAVLAFISAFAFYQIQEKDVVIRLDNHNLSQDAYRMKFKAGTSLAEVVTKTRKSTLKDVQLHFQTQQKNVTYFYGKGNFATPPMISGNFFSQASFVSDVPTAVVGKNLEKQLYKPQAQAYIKIKGNYIPVIGIMGSKYHSELDQQIFIAVAPENLVQKKANAYHVLIDGKNRLEKADIKRAFHPRSFRHVSYGTFIIAKRTWIKEHSTQVLILVGVVVGYLILLLIWFFTSRKNFQQLRFLNDDRQRFVFQEWEFYTLFIGLGLVLGTIVGMMIYSMTSYSWLLIFNGGGMLIDSLFFLWILNVRVKRW</sequence>
<dbReference type="Proteomes" id="UP000018559">
    <property type="component" value="Unassembled WGS sequence"/>
</dbReference>
<dbReference type="EMBL" id="AWWH01000074">
    <property type="protein sequence ID" value="ETA74404.1"/>
    <property type="molecule type" value="Genomic_DNA"/>
</dbReference>
<feature type="chain" id="PRO_5004760353" description="MacB-like periplasmic core domain-containing protein" evidence="2">
    <location>
        <begin position="24"/>
        <end position="321"/>
    </location>
</feature>
<feature type="transmembrane region" description="Helical" evidence="1">
    <location>
        <begin position="293"/>
        <end position="314"/>
    </location>
</feature>
<evidence type="ECO:0000313" key="4">
    <source>
        <dbReference type="Proteomes" id="UP000018559"/>
    </source>
</evidence>
<evidence type="ECO:0008006" key="5">
    <source>
        <dbReference type="Google" id="ProtNLM"/>
    </source>
</evidence>
<keyword evidence="4" id="KW-1185">Reference proteome</keyword>
<evidence type="ECO:0000256" key="1">
    <source>
        <dbReference type="SAM" id="Phobius"/>
    </source>
</evidence>
<protein>
    <recommendedName>
        <fullName evidence="5">MacB-like periplasmic core domain-containing protein</fullName>
    </recommendedName>
</protein>
<name>V7HVZ7_9LACO</name>
<keyword evidence="2" id="KW-0732">Signal</keyword>
<keyword evidence="1" id="KW-0472">Membrane</keyword>
<gene>
    <name evidence="3" type="ORF">LEQ_1864c</name>
</gene>
<feature type="transmembrane region" description="Helical" evidence="1">
    <location>
        <begin position="222"/>
        <end position="241"/>
    </location>
</feature>
<dbReference type="PATRIC" id="fig|1392007.3.peg.774"/>
<proteinExistence type="predicted"/>
<evidence type="ECO:0000256" key="2">
    <source>
        <dbReference type="SAM" id="SignalP"/>
    </source>
</evidence>
<keyword evidence="1" id="KW-1133">Transmembrane helix</keyword>
<organism evidence="3 4">
    <name type="scientific">Ligilactobacillus equi DPC 6820</name>
    <dbReference type="NCBI Taxonomy" id="1392007"/>
    <lineage>
        <taxon>Bacteria</taxon>
        <taxon>Bacillati</taxon>
        <taxon>Bacillota</taxon>
        <taxon>Bacilli</taxon>
        <taxon>Lactobacillales</taxon>
        <taxon>Lactobacillaceae</taxon>
        <taxon>Ligilactobacillus</taxon>
    </lineage>
</organism>
<dbReference type="RefSeq" id="WP_023859379.1">
    <property type="nucleotide sequence ID" value="NZ_AWWH01000074.1"/>
</dbReference>
<comment type="caution">
    <text evidence="3">The sequence shown here is derived from an EMBL/GenBank/DDBJ whole genome shotgun (WGS) entry which is preliminary data.</text>
</comment>
<dbReference type="AlphaFoldDB" id="V7HVZ7"/>
<evidence type="ECO:0000313" key="3">
    <source>
        <dbReference type="EMBL" id="ETA74404.1"/>
    </source>
</evidence>
<feature type="signal peptide" evidence="2">
    <location>
        <begin position="1"/>
        <end position="23"/>
    </location>
</feature>
<keyword evidence="1" id="KW-0812">Transmembrane</keyword>